<gene>
    <name evidence="2" type="ORF">GUJ93_ZPchr0007g3793</name>
</gene>
<feature type="region of interest" description="Disordered" evidence="1">
    <location>
        <begin position="60"/>
        <end position="93"/>
    </location>
</feature>
<name>A0A8J5W419_ZIZPA</name>
<dbReference type="EMBL" id="JAAALK010000282">
    <property type="protein sequence ID" value="KAG8077403.1"/>
    <property type="molecule type" value="Genomic_DNA"/>
</dbReference>
<evidence type="ECO:0000313" key="3">
    <source>
        <dbReference type="Proteomes" id="UP000729402"/>
    </source>
</evidence>
<dbReference type="Proteomes" id="UP000729402">
    <property type="component" value="Unassembled WGS sequence"/>
</dbReference>
<organism evidence="2 3">
    <name type="scientific">Zizania palustris</name>
    <name type="common">Northern wild rice</name>
    <dbReference type="NCBI Taxonomy" id="103762"/>
    <lineage>
        <taxon>Eukaryota</taxon>
        <taxon>Viridiplantae</taxon>
        <taxon>Streptophyta</taxon>
        <taxon>Embryophyta</taxon>
        <taxon>Tracheophyta</taxon>
        <taxon>Spermatophyta</taxon>
        <taxon>Magnoliopsida</taxon>
        <taxon>Liliopsida</taxon>
        <taxon>Poales</taxon>
        <taxon>Poaceae</taxon>
        <taxon>BOP clade</taxon>
        <taxon>Oryzoideae</taxon>
        <taxon>Oryzeae</taxon>
        <taxon>Zizaniinae</taxon>
        <taxon>Zizania</taxon>
    </lineage>
</organism>
<comment type="caution">
    <text evidence="2">The sequence shown here is derived from an EMBL/GenBank/DDBJ whole genome shotgun (WGS) entry which is preliminary data.</text>
</comment>
<sequence>MMKSVSKDAWSKQSNCMRFIVVATDEDLACDGSPAIYTSPAQRLPPAQSLRRATVPSAQIVGEAKEGTATSNEGWEEKAKRVKDPVFSDRSER</sequence>
<keyword evidence="3" id="KW-1185">Reference proteome</keyword>
<reference evidence="2" key="1">
    <citation type="journal article" date="2021" name="bioRxiv">
        <title>Whole Genome Assembly and Annotation of Northern Wild Rice, Zizania palustris L., Supports a Whole Genome Duplication in the Zizania Genus.</title>
        <authorList>
            <person name="Haas M."/>
            <person name="Kono T."/>
            <person name="Macchietto M."/>
            <person name="Millas R."/>
            <person name="McGilp L."/>
            <person name="Shao M."/>
            <person name="Duquette J."/>
            <person name="Hirsch C.N."/>
            <person name="Kimball J."/>
        </authorList>
    </citation>
    <scope>NUCLEOTIDE SEQUENCE</scope>
    <source>
        <tissue evidence="2">Fresh leaf tissue</tissue>
    </source>
</reference>
<protein>
    <submittedName>
        <fullName evidence="2">Uncharacterized protein</fullName>
    </submittedName>
</protein>
<evidence type="ECO:0000256" key="1">
    <source>
        <dbReference type="SAM" id="MobiDB-lite"/>
    </source>
</evidence>
<accession>A0A8J5W419</accession>
<reference evidence="2" key="2">
    <citation type="submission" date="2021-02" db="EMBL/GenBank/DDBJ databases">
        <authorList>
            <person name="Kimball J.A."/>
            <person name="Haas M.W."/>
            <person name="Macchietto M."/>
            <person name="Kono T."/>
            <person name="Duquette J."/>
            <person name="Shao M."/>
        </authorList>
    </citation>
    <scope>NUCLEOTIDE SEQUENCE</scope>
    <source>
        <tissue evidence="2">Fresh leaf tissue</tissue>
    </source>
</reference>
<dbReference type="AlphaFoldDB" id="A0A8J5W419"/>
<evidence type="ECO:0000313" key="2">
    <source>
        <dbReference type="EMBL" id="KAG8077403.1"/>
    </source>
</evidence>
<feature type="compositionally biased region" description="Basic and acidic residues" evidence="1">
    <location>
        <begin position="75"/>
        <end position="93"/>
    </location>
</feature>
<proteinExistence type="predicted"/>